<gene>
    <name evidence="1" type="ORF">Din_043508</name>
</gene>
<evidence type="ECO:0000313" key="1">
    <source>
        <dbReference type="EMBL" id="MPA74067.1"/>
    </source>
</evidence>
<dbReference type="EMBL" id="GHES01043508">
    <property type="protein sequence ID" value="MPA74067.1"/>
    <property type="molecule type" value="Transcribed_RNA"/>
</dbReference>
<protein>
    <submittedName>
        <fullName evidence="1">Uncharacterized protein</fullName>
    </submittedName>
</protein>
<dbReference type="PANTHER" id="PTHR34570">
    <property type="entry name" value="OS03G0593100 PROTEIN"/>
    <property type="match status" value="1"/>
</dbReference>
<organism evidence="1">
    <name type="scientific">Davidia involucrata</name>
    <name type="common">Dove tree</name>
    <dbReference type="NCBI Taxonomy" id="16924"/>
    <lineage>
        <taxon>Eukaryota</taxon>
        <taxon>Viridiplantae</taxon>
        <taxon>Streptophyta</taxon>
        <taxon>Embryophyta</taxon>
        <taxon>Tracheophyta</taxon>
        <taxon>Spermatophyta</taxon>
        <taxon>Magnoliopsida</taxon>
        <taxon>eudicotyledons</taxon>
        <taxon>Gunneridae</taxon>
        <taxon>Pentapetalae</taxon>
        <taxon>asterids</taxon>
        <taxon>Cornales</taxon>
        <taxon>Nyssaceae</taxon>
        <taxon>Davidia</taxon>
    </lineage>
</organism>
<sequence>MGRQNSDPTVAGSSIALLQERFRQLQRVREKREERELLKLFSEPERSTPTMNLEPAKLSFQPEMIFPPRPTLHDSLSLGLNSQSKHADFRAIKTPPSTNLWSTDAAVMSTSQIFENSEVDTSLHL</sequence>
<dbReference type="PANTHER" id="PTHR34570:SF20">
    <property type="entry name" value="MYB-CC TYPE TRANSCRIPTION FACTOR LHEQLE-CONTAINING DOMAIN-CONTAINING PROTEIN"/>
    <property type="match status" value="1"/>
</dbReference>
<dbReference type="AlphaFoldDB" id="A0A5B7BZL8"/>
<name>A0A5B7BZL8_DAVIN</name>
<proteinExistence type="predicted"/>
<accession>A0A5B7BZL8</accession>
<reference evidence="1" key="1">
    <citation type="submission" date="2019-08" db="EMBL/GenBank/DDBJ databases">
        <title>Reference gene set and small RNA set construction with multiple tissues from Davidia involucrata Baill.</title>
        <authorList>
            <person name="Yang H."/>
            <person name="Zhou C."/>
            <person name="Li G."/>
            <person name="Wang J."/>
            <person name="Gao P."/>
            <person name="Wang M."/>
            <person name="Wang R."/>
            <person name="Zhao Y."/>
        </authorList>
    </citation>
    <scope>NUCLEOTIDE SEQUENCE</scope>
    <source>
        <tissue evidence="1">Mixed with DoveR01_LX</tissue>
    </source>
</reference>